<dbReference type="EC" id="6.3.5.2" evidence="4"/>
<accession>A0A179FK78</accession>
<keyword evidence="5" id="KW-0436">Ligase</keyword>
<evidence type="ECO:0000256" key="13">
    <source>
        <dbReference type="ARBA" id="ARBA00044933"/>
    </source>
</evidence>
<dbReference type="Gene3D" id="3.30.300.10">
    <property type="match status" value="1"/>
</dbReference>
<name>A0A179FK78_METCM</name>
<keyword evidence="8 15" id="KW-0658">Purine biosynthesis</keyword>
<dbReference type="InterPro" id="IPR022310">
    <property type="entry name" value="NAD/GMP_synthase"/>
</dbReference>
<dbReference type="SUPFAM" id="SSF52402">
    <property type="entry name" value="Adenine nucleotide alpha hydrolases-like"/>
    <property type="match status" value="1"/>
</dbReference>
<keyword evidence="9 15" id="KW-0067">ATP-binding</keyword>
<proteinExistence type="predicted"/>
<comment type="caution">
    <text evidence="17">The sequence shown here is derived from an EMBL/GenBank/DDBJ whole genome shotgun (WGS) entry which is preliminary data.</text>
</comment>
<dbReference type="EMBL" id="LSBJ02000004">
    <property type="protein sequence ID" value="OAQ66016.1"/>
    <property type="molecule type" value="Genomic_DNA"/>
</dbReference>
<evidence type="ECO:0000256" key="1">
    <source>
        <dbReference type="ARBA" id="ARBA00004514"/>
    </source>
</evidence>
<dbReference type="PRINTS" id="PR00097">
    <property type="entry name" value="ANTSNTHASEII"/>
</dbReference>
<evidence type="ECO:0000256" key="3">
    <source>
        <dbReference type="ARBA" id="ARBA00011738"/>
    </source>
</evidence>
<dbReference type="InterPro" id="IPR004739">
    <property type="entry name" value="GMP_synth_GATase"/>
</dbReference>
<evidence type="ECO:0000256" key="12">
    <source>
        <dbReference type="ARBA" id="ARBA00031356"/>
    </source>
</evidence>
<sequence>MTVDVNEAKAPHQLFDTVLVLDHGSQYSHLILRRLRDMGIYCELIACDVPFSEIPFKPKGIILSGGPASVYDAEAPHADPAYFEQTEIPLLGICFGNQSIAWRLDPENVIRSDHREYGSAEIRIHRINERVDKLFSGCGDEMQVWMSHSDKLSRLPKGFATIAETSNSPFAGIASLEHNVFGVQFHPEVNNTPLGGKVLQNFAVNICGCKANWTMSNFVDQEIARVRKLVGETSQVIGAVSGGVDSTVAAQLLKTAIGDRFHAVLIDTGLLRLDESQQVKETLQKHLGINLTVVDASDRFLKALSGVTDPERKRKIIGNLFIDLFEEEAIRIEKQAENTPNEGPVRFFLQGTLYPDVIESISFKGPSTTIKTHHNVGGLPARMMNGEAKLQLIEPLRELFKDEVRAMGRQLGIHEELVMRHPFPGPGIAIRIIGEVTPERVAIARMADNIFISEIRKAGIYNEMAQAYAGLDTNKAVGVMGDNRSYGYIVILRAIVTTDFMTGEPYEFSFSLLKKVLAVPDPRLLWPPPAPMPGYTVQDLEWEVEVFPGEFHNFTGTVQDVHRQATQLNPRWAETLLKRQPTEASTIHARGGHKPTGAWIRTDCKPPFGWKPGRARKAFEGMDYLERLHGSPVSGPGPGLCGRVSCSWDTAIWWCNDARVSKTLESWKWIVSGAQQIIKNCRDGDKVLGQSFNYEQFNVIIREDRVNC</sequence>
<dbReference type="PANTHER" id="PTHR11922">
    <property type="entry name" value="GMP SYNTHASE-RELATED"/>
    <property type="match status" value="1"/>
</dbReference>
<dbReference type="PRINTS" id="PR00096">
    <property type="entry name" value="GATASE"/>
</dbReference>
<keyword evidence="18" id="KW-1185">Reference proteome</keyword>
<dbReference type="InterPro" id="IPR017926">
    <property type="entry name" value="GATASE"/>
</dbReference>
<organism evidence="17 18">
    <name type="scientific">Pochonia chlamydosporia 170</name>
    <dbReference type="NCBI Taxonomy" id="1380566"/>
    <lineage>
        <taxon>Eukaryota</taxon>
        <taxon>Fungi</taxon>
        <taxon>Dikarya</taxon>
        <taxon>Ascomycota</taxon>
        <taxon>Pezizomycotina</taxon>
        <taxon>Sordariomycetes</taxon>
        <taxon>Hypocreomycetidae</taxon>
        <taxon>Hypocreales</taxon>
        <taxon>Clavicipitaceae</taxon>
        <taxon>Pochonia</taxon>
    </lineage>
</organism>
<dbReference type="InterPro" id="IPR029062">
    <property type="entry name" value="Class_I_gatase-like"/>
</dbReference>
<keyword evidence="6 15" id="KW-0547">Nucleotide-binding</keyword>
<dbReference type="PROSITE" id="PS51553">
    <property type="entry name" value="GMPS_ATP_PPASE"/>
    <property type="match status" value="1"/>
</dbReference>
<dbReference type="AlphaFoldDB" id="A0A179FK78"/>
<dbReference type="FunFam" id="3.40.50.880:FF:000001">
    <property type="entry name" value="GMP synthase [glutamine-hydrolyzing]"/>
    <property type="match status" value="1"/>
</dbReference>
<evidence type="ECO:0000256" key="2">
    <source>
        <dbReference type="ARBA" id="ARBA00005153"/>
    </source>
</evidence>
<dbReference type="NCBIfam" id="TIGR00888">
    <property type="entry name" value="guaA_Nterm"/>
    <property type="match status" value="1"/>
</dbReference>
<comment type="pathway">
    <text evidence="2">Purine metabolism; GMP biosynthesis; GMP from XMP (L-Gln route): step 1/1.</text>
</comment>
<evidence type="ECO:0000256" key="4">
    <source>
        <dbReference type="ARBA" id="ARBA00012746"/>
    </source>
</evidence>
<dbReference type="GO" id="GO:0005524">
    <property type="term" value="F:ATP binding"/>
    <property type="evidence" value="ECO:0007669"/>
    <property type="project" value="UniProtKB-UniRule"/>
</dbReference>
<comment type="subcellular location">
    <subcellularLocation>
        <location evidence="1">Cytoplasm</location>
        <location evidence="1">Cytosol</location>
    </subcellularLocation>
</comment>
<dbReference type="Pfam" id="PF02540">
    <property type="entry name" value="NAD_synthase"/>
    <property type="match status" value="1"/>
</dbReference>
<dbReference type="GO" id="GO:0003921">
    <property type="term" value="F:GMP synthase activity"/>
    <property type="evidence" value="ECO:0007669"/>
    <property type="project" value="InterPro"/>
</dbReference>
<evidence type="ECO:0000256" key="10">
    <source>
        <dbReference type="ARBA" id="ARBA00022962"/>
    </source>
</evidence>
<feature type="binding site" evidence="15">
    <location>
        <begin position="241"/>
        <end position="247"/>
    </location>
    <ligand>
        <name>ATP</name>
        <dbReference type="ChEBI" id="CHEBI:30616"/>
    </ligand>
</feature>
<protein>
    <recommendedName>
        <fullName evidence="4">GMP synthase (glutamine-hydrolyzing)</fullName>
        <ecNumber evidence="4">6.3.5.2</ecNumber>
    </recommendedName>
    <alternativeName>
        <fullName evidence="11">GMP synthetase</fullName>
    </alternativeName>
    <alternativeName>
        <fullName evidence="12">Glutamine amidotransferase</fullName>
    </alternativeName>
</protein>
<dbReference type="Pfam" id="PF00117">
    <property type="entry name" value="GATase"/>
    <property type="match status" value="1"/>
</dbReference>
<comment type="function">
    <text evidence="13">Catalyzes the conversion of xanthine monophosphate (XMP) to GMP in the presence of glutamine and ATP through an adenyl-XMP intermediate.</text>
</comment>
<dbReference type="NCBIfam" id="TIGR00884">
    <property type="entry name" value="guaA_Cterm"/>
    <property type="match status" value="1"/>
</dbReference>
<dbReference type="STRING" id="1380566.A0A179FK78"/>
<comment type="catalytic activity">
    <reaction evidence="14">
        <text>XMP + L-glutamine + ATP + H2O = GMP + L-glutamate + AMP + diphosphate + 2 H(+)</text>
        <dbReference type="Rhea" id="RHEA:11680"/>
        <dbReference type="ChEBI" id="CHEBI:15377"/>
        <dbReference type="ChEBI" id="CHEBI:15378"/>
        <dbReference type="ChEBI" id="CHEBI:29985"/>
        <dbReference type="ChEBI" id="CHEBI:30616"/>
        <dbReference type="ChEBI" id="CHEBI:33019"/>
        <dbReference type="ChEBI" id="CHEBI:57464"/>
        <dbReference type="ChEBI" id="CHEBI:58115"/>
        <dbReference type="ChEBI" id="CHEBI:58359"/>
        <dbReference type="ChEBI" id="CHEBI:456215"/>
        <dbReference type="EC" id="6.3.5.2"/>
    </reaction>
</comment>
<dbReference type="PROSITE" id="PS51273">
    <property type="entry name" value="GATASE_TYPE_1"/>
    <property type="match status" value="1"/>
</dbReference>
<dbReference type="GeneID" id="28857720"/>
<dbReference type="Pfam" id="PF00958">
    <property type="entry name" value="GMP_synt_C"/>
    <property type="match status" value="1"/>
</dbReference>
<reference evidence="17 18" key="1">
    <citation type="journal article" date="2016" name="PLoS Pathog.">
        <title>Biosynthesis of antibiotic leucinostatins in bio-control fungus Purpureocillium lilacinum and their inhibition on phytophthora revealed by genome mining.</title>
        <authorList>
            <person name="Wang G."/>
            <person name="Liu Z."/>
            <person name="Lin R."/>
            <person name="Li E."/>
            <person name="Mao Z."/>
            <person name="Ling J."/>
            <person name="Yang Y."/>
            <person name="Yin W.B."/>
            <person name="Xie B."/>
        </authorList>
    </citation>
    <scope>NUCLEOTIDE SEQUENCE [LARGE SCALE GENOMIC DNA]</scope>
    <source>
        <strain evidence="17">170</strain>
    </source>
</reference>
<dbReference type="CDD" id="cd01742">
    <property type="entry name" value="GATase1_GMP_Synthase"/>
    <property type="match status" value="1"/>
</dbReference>
<dbReference type="UniPathway" id="UPA00189">
    <property type="reaction ID" value="UER00296"/>
</dbReference>
<gene>
    <name evidence="17" type="ORF">VFPPC_15973</name>
</gene>
<dbReference type="InterPro" id="IPR014729">
    <property type="entry name" value="Rossmann-like_a/b/a_fold"/>
</dbReference>
<evidence type="ECO:0000256" key="6">
    <source>
        <dbReference type="ARBA" id="ARBA00022741"/>
    </source>
</evidence>
<comment type="subunit">
    <text evidence="3">Homodimer.</text>
</comment>
<dbReference type="OrthoDB" id="1724632at2759"/>
<dbReference type="PANTHER" id="PTHR11922:SF2">
    <property type="entry name" value="GMP SYNTHASE [GLUTAMINE-HYDROLYZING]"/>
    <property type="match status" value="1"/>
</dbReference>
<evidence type="ECO:0000256" key="5">
    <source>
        <dbReference type="ARBA" id="ARBA00022598"/>
    </source>
</evidence>
<evidence type="ECO:0000256" key="14">
    <source>
        <dbReference type="ARBA" id="ARBA00049404"/>
    </source>
</evidence>
<dbReference type="Gene3D" id="3.40.50.880">
    <property type="match status" value="1"/>
</dbReference>
<dbReference type="NCBIfam" id="NF000848">
    <property type="entry name" value="PRK00074.1"/>
    <property type="match status" value="1"/>
</dbReference>
<keyword evidence="7 15" id="KW-0332">GMP biosynthesis</keyword>
<dbReference type="Proteomes" id="UP000078397">
    <property type="component" value="Unassembled WGS sequence"/>
</dbReference>
<dbReference type="InterPro" id="IPR025777">
    <property type="entry name" value="GMPS_ATP_PPase_dom"/>
</dbReference>
<dbReference type="InterPro" id="IPR001674">
    <property type="entry name" value="GMP_synth_C"/>
</dbReference>
<evidence type="ECO:0000256" key="11">
    <source>
        <dbReference type="ARBA" id="ARBA00030464"/>
    </source>
</evidence>
<evidence type="ECO:0000313" key="17">
    <source>
        <dbReference type="EMBL" id="OAQ66016.1"/>
    </source>
</evidence>
<evidence type="ECO:0000256" key="9">
    <source>
        <dbReference type="ARBA" id="ARBA00022840"/>
    </source>
</evidence>
<evidence type="ECO:0000256" key="8">
    <source>
        <dbReference type="ARBA" id="ARBA00022755"/>
    </source>
</evidence>
<evidence type="ECO:0000256" key="7">
    <source>
        <dbReference type="ARBA" id="ARBA00022749"/>
    </source>
</evidence>
<dbReference type="FunFam" id="3.40.50.620:FF:000001">
    <property type="entry name" value="GMP synthase [glutamine-hydrolyzing]"/>
    <property type="match status" value="1"/>
</dbReference>
<dbReference type="KEGG" id="pchm:VFPPC_15973"/>
<dbReference type="CDD" id="cd01997">
    <property type="entry name" value="GMP_synthase_C"/>
    <property type="match status" value="1"/>
</dbReference>
<evidence type="ECO:0000259" key="16">
    <source>
        <dbReference type="PROSITE" id="PS51553"/>
    </source>
</evidence>
<evidence type="ECO:0000313" key="18">
    <source>
        <dbReference type="Proteomes" id="UP000078397"/>
    </source>
</evidence>
<keyword evidence="10" id="KW-0315">Glutamine amidotransferase</keyword>
<dbReference type="Gene3D" id="3.40.50.620">
    <property type="entry name" value="HUPs"/>
    <property type="match status" value="1"/>
</dbReference>
<dbReference type="RefSeq" id="XP_018143103.1">
    <property type="nucleotide sequence ID" value="XM_018293726.1"/>
</dbReference>
<dbReference type="GO" id="GO:0005829">
    <property type="term" value="C:cytosol"/>
    <property type="evidence" value="ECO:0007669"/>
    <property type="project" value="UniProtKB-SubCell"/>
</dbReference>
<evidence type="ECO:0000256" key="15">
    <source>
        <dbReference type="PROSITE-ProRule" id="PRU00886"/>
    </source>
</evidence>
<dbReference type="SUPFAM" id="SSF52317">
    <property type="entry name" value="Class I glutamine amidotransferase-like"/>
    <property type="match status" value="1"/>
</dbReference>
<feature type="domain" description="GMPS ATP-PPase" evidence="16">
    <location>
        <begin position="213"/>
        <end position="420"/>
    </location>
</feature>